<dbReference type="GO" id="GO:0001664">
    <property type="term" value="F:G protein-coupled receptor binding"/>
    <property type="evidence" value="ECO:0007669"/>
    <property type="project" value="TreeGrafter"/>
</dbReference>
<accession>A0A498LEU9</accession>
<dbReference type="GO" id="GO:0005834">
    <property type="term" value="C:heterotrimeric G-protein complex"/>
    <property type="evidence" value="ECO:0007669"/>
    <property type="project" value="TreeGrafter"/>
</dbReference>
<dbReference type="AlphaFoldDB" id="A0A498LEU9"/>
<organism evidence="7 8">
    <name type="scientific">Labeo rohita</name>
    <name type="common">Indian major carp</name>
    <name type="synonym">Cyprinus rohita</name>
    <dbReference type="NCBI Taxonomy" id="84645"/>
    <lineage>
        <taxon>Eukaryota</taxon>
        <taxon>Metazoa</taxon>
        <taxon>Chordata</taxon>
        <taxon>Craniata</taxon>
        <taxon>Vertebrata</taxon>
        <taxon>Euteleostomi</taxon>
        <taxon>Actinopterygii</taxon>
        <taxon>Neopterygii</taxon>
        <taxon>Teleostei</taxon>
        <taxon>Ostariophysi</taxon>
        <taxon>Cypriniformes</taxon>
        <taxon>Cyprinidae</taxon>
        <taxon>Labeoninae</taxon>
        <taxon>Labeonini</taxon>
        <taxon>Labeo</taxon>
    </lineage>
</organism>
<evidence type="ECO:0000256" key="1">
    <source>
        <dbReference type="ARBA" id="ARBA00022723"/>
    </source>
</evidence>
<keyword evidence="6" id="KW-1133">Transmembrane helix</keyword>
<dbReference type="FunFam" id="3.40.50.300:FF:000692">
    <property type="entry name" value="Guanine nucleotide-binding protein subunit alpha"/>
    <property type="match status" value="1"/>
</dbReference>
<evidence type="ECO:0000256" key="5">
    <source>
        <dbReference type="PIRSR" id="PIRSR601019-2"/>
    </source>
</evidence>
<evidence type="ECO:0000313" key="8">
    <source>
        <dbReference type="Proteomes" id="UP000290572"/>
    </source>
</evidence>
<gene>
    <name evidence="7" type="ORF">ROHU_012079</name>
</gene>
<dbReference type="PANTHER" id="PTHR10218:SF217">
    <property type="entry name" value="GUANINE NUCLEOTIDE-BINDING PROTEIN SUBUNIT ALPHA-15"/>
    <property type="match status" value="1"/>
</dbReference>
<keyword evidence="2" id="KW-0547">Nucleotide-binding</keyword>
<dbReference type="GO" id="GO:0003924">
    <property type="term" value="F:GTPase activity"/>
    <property type="evidence" value="ECO:0007669"/>
    <property type="project" value="InterPro"/>
</dbReference>
<evidence type="ECO:0000256" key="6">
    <source>
        <dbReference type="SAM" id="Phobius"/>
    </source>
</evidence>
<dbReference type="GO" id="GO:0031683">
    <property type="term" value="F:G-protein beta/gamma-subunit complex binding"/>
    <property type="evidence" value="ECO:0007669"/>
    <property type="project" value="InterPro"/>
</dbReference>
<dbReference type="STRING" id="84645.A0A498LEU9"/>
<evidence type="ECO:0000256" key="3">
    <source>
        <dbReference type="ARBA" id="ARBA00023134"/>
    </source>
</evidence>
<evidence type="ECO:0000313" key="7">
    <source>
        <dbReference type="EMBL" id="RXN06798.1"/>
    </source>
</evidence>
<dbReference type="PANTHER" id="PTHR10218">
    <property type="entry name" value="GTP-BINDING PROTEIN ALPHA SUBUNIT"/>
    <property type="match status" value="1"/>
</dbReference>
<dbReference type="GO" id="GO:0046872">
    <property type="term" value="F:metal ion binding"/>
    <property type="evidence" value="ECO:0007669"/>
    <property type="project" value="UniProtKB-KW"/>
</dbReference>
<dbReference type="GO" id="GO:0005525">
    <property type="term" value="F:GTP binding"/>
    <property type="evidence" value="ECO:0007669"/>
    <property type="project" value="UniProtKB-KW"/>
</dbReference>
<keyword evidence="4" id="KW-0807">Transducer</keyword>
<feature type="binding site" evidence="5">
    <location>
        <position position="53"/>
    </location>
    <ligand>
        <name>Mg(2+)</name>
        <dbReference type="ChEBI" id="CHEBI:18420"/>
    </ligand>
</feature>
<sequence>MGNYYCCCSCSLSEEERHNIAVNKEIKRIKAEQKKKGREIKMLLLGAGDSGKTTFMKQMRMIHGSGYSEEERCHYRKKVFQNISEAITEMTKAMKMLKIPYSIPQNENRMEESLALFYMVIHSPWFPISSIILFLSKMDILAEKIQFSDLKTYFPQFEGSLVHIKVKGRIICDLMFDT</sequence>
<dbReference type="GO" id="GO:0060158">
    <property type="term" value="P:phospholipase C-activating dopamine receptor signaling pathway"/>
    <property type="evidence" value="ECO:0007669"/>
    <property type="project" value="TreeGrafter"/>
</dbReference>
<proteinExistence type="predicted"/>
<dbReference type="Gene3D" id="3.40.50.300">
    <property type="entry name" value="P-loop containing nucleotide triphosphate hydrolases"/>
    <property type="match status" value="2"/>
</dbReference>
<dbReference type="InterPro" id="IPR001019">
    <property type="entry name" value="Gprotein_alpha_su"/>
</dbReference>
<feature type="transmembrane region" description="Helical" evidence="6">
    <location>
        <begin position="115"/>
        <end position="135"/>
    </location>
</feature>
<dbReference type="GO" id="GO:0007188">
    <property type="term" value="P:adenylate cyclase-modulating G protein-coupled receptor signaling pathway"/>
    <property type="evidence" value="ECO:0007669"/>
    <property type="project" value="TreeGrafter"/>
</dbReference>
<dbReference type="Proteomes" id="UP000290572">
    <property type="component" value="Unassembled WGS sequence"/>
</dbReference>
<keyword evidence="1 5" id="KW-0479">Metal-binding</keyword>
<dbReference type="SUPFAM" id="SSF52540">
    <property type="entry name" value="P-loop containing nucleoside triphosphate hydrolases"/>
    <property type="match status" value="1"/>
</dbReference>
<dbReference type="Gene3D" id="1.10.400.10">
    <property type="entry name" value="GI Alpha 1, domain 2-like"/>
    <property type="match status" value="1"/>
</dbReference>
<dbReference type="Pfam" id="PF00503">
    <property type="entry name" value="G-alpha"/>
    <property type="match status" value="1"/>
</dbReference>
<comment type="caution">
    <text evidence="7">The sequence shown here is derived from an EMBL/GenBank/DDBJ whole genome shotgun (WGS) entry which is preliminary data.</text>
</comment>
<reference evidence="7 8" key="1">
    <citation type="submission" date="2018-03" db="EMBL/GenBank/DDBJ databases">
        <title>Draft genome sequence of Rohu Carp (Labeo rohita).</title>
        <authorList>
            <person name="Das P."/>
            <person name="Kushwaha B."/>
            <person name="Joshi C.G."/>
            <person name="Kumar D."/>
            <person name="Nagpure N.S."/>
            <person name="Sahoo L."/>
            <person name="Das S.P."/>
            <person name="Bit A."/>
            <person name="Patnaik S."/>
            <person name="Meher P.K."/>
            <person name="Jayasankar P."/>
            <person name="Koringa P.G."/>
            <person name="Patel N.V."/>
            <person name="Hinsu A.T."/>
            <person name="Kumar R."/>
            <person name="Pandey M."/>
            <person name="Agarwal S."/>
            <person name="Srivastava S."/>
            <person name="Singh M."/>
            <person name="Iquebal M.A."/>
            <person name="Jaiswal S."/>
            <person name="Angadi U.B."/>
            <person name="Kumar N."/>
            <person name="Raza M."/>
            <person name="Shah T.M."/>
            <person name="Rai A."/>
            <person name="Jena J.K."/>
        </authorList>
    </citation>
    <scope>NUCLEOTIDE SEQUENCE [LARGE SCALE GENOMIC DNA]</scope>
    <source>
        <strain evidence="7">DASCIFA01</strain>
        <tissue evidence="7">Testis</tissue>
    </source>
</reference>
<keyword evidence="8" id="KW-1185">Reference proteome</keyword>
<dbReference type="InterPro" id="IPR027417">
    <property type="entry name" value="P-loop_NTPase"/>
</dbReference>
<keyword evidence="6" id="KW-0812">Transmembrane</keyword>
<evidence type="ECO:0000256" key="2">
    <source>
        <dbReference type="ARBA" id="ARBA00022741"/>
    </source>
</evidence>
<dbReference type="PROSITE" id="PS51882">
    <property type="entry name" value="G_ALPHA"/>
    <property type="match status" value="1"/>
</dbReference>
<evidence type="ECO:0000256" key="4">
    <source>
        <dbReference type="ARBA" id="ARBA00023224"/>
    </source>
</evidence>
<dbReference type="InterPro" id="IPR011025">
    <property type="entry name" value="GproteinA_insert"/>
</dbReference>
<dbReference type="GO" id="GO:0005737">
    <property type="term" value="C:cytoplasm"/>
    <property type="evidence" value="ECO:0007669"/>
    <property type="project" value="TreeGrafter"/>
</dbReference>
<name>A0A498LEU9_LABRO</name>
<keyword evidence="6" id="KW-0472">Membrane</keyword>
<dbReference type="EMBL" id="QBIY01013357">
    <property type="protein sequence ID" value="RXN06798.1"/>
    <property type="molecule type" value="Genomic_DNA"/>
</dbReference>
<keyword evidence="3" id="KW-0342">GTP-binding</keyword>
<protein>
    <submittedName>
        <fullName evidence="7">Guanine nucleotide-binding subunit alpha-11-like protein</fullName>
    </submittedName>
</protein>
<keyword evidence="5" id="KW-0460">Magnesium</keyword>
<dbReference type="SMART" id="SM00275">
    <property type="entry name" value="G_alpha"/>
    <property type="match status" value="1"/>
</dbReference>